<feature type="region of interest" description="Disordered" evidence="1">
    <location>
        <begin position="1"/>
        <end position="87"/>
    </location>
</feature>
<accession>A0A2J8LCY8</accession>
<feature type="non-terminal residue" evidence="2">
    <location>
        <position position="1"/>
    </location>
</feature>
<evidence type="ECO:0000256" key="1">
    <source>
        <dbReference type="SAM" id="MobiDB-lite"/>
    </source>
</evidence>
<dbReference type="EMBL" id="NBAG03000297">
    <property type="protein sequence ID" value="PNI45119.1"/>
    <property type="molecule type" value="Genomic_DNA"/>
</dbReference>
<dbReference type="Proteomes" id="UP000236370">
    <property type="component" value="Unassembled WGS sequence"/>
</dbReference>
<organism evidence="2 3">
    <name type="scientific">Pan troglodytes</name>
    <name type="common">Chimpanzee</name>
    <dbReference type="NCBI Taxonomy" id="9598"/>
    <lineage>
        <taxon>Eukaryota</taxon>
        <taxon>Metazoa</taxon>
        <taxon>Chordata</taxon>
        <taxon>Craniata</taxon>
        <taxon>Vertebrata</taxon>
        <taxon>Euteleostomi</taxon>
        <taxon>Mammalia</taxon>
        <taxon>Eutheria</taxon>
        <taxon>Euarchontoglires</taxon>
        <taxon>Primates</taxon>
        <taxon>Haplorrhini</taxon>
        <taxon>Catarrhini</taxon>
        <taxon>Hominidae</taxon>
        <taxon>Pan</taxon>
    </lineage>
</organism>
<evidence type="ECO:0000313" key="3">
    <source>
        <dbReference type="Proteomes" id="UP000236370"/>
    </source>
</evidence>
<sequence length="87" mass="9193">SRRLGGLRPESPESLTSVSRTRRALVEFESNPEETREPGSPPSVQRAGLGSPERPPKTSPGSPRLQQDAGLESPQGQPEPGAASPQP</sequence>
<gene>
    <name evidence="2" type="ORF">CK820_G0030871</name>
</gene>
<proteinExistence type="predicted"/>
<reference evidence="2 3" key="1">
    <citation type="submission" date="2017-12" db="EMBL/GenBank/DDBJ databases">
        <title>High-resolution comparative analysis of great ape genomes.</title>
        <authorList>
            <person name="Pollen A."/>
            <person name="Hastie A."/>
            <person name="Hormozdiari F."/>
            <person name="Dougherty M."/>
            <person name="Liu R."/>
            <person name="Chaisson M."/>
            <person name="Hoppe E."/>
            <person name="Hill C."/>
            <person name="Pang A."/>
            <person name="Hillier L."/>
            <person name="Baker C."/>
            <person name="Armstrong J."/>
            <person name="Shendure J."/>
            <person name="Paten B."/>
            <person name="Wilson R."/>
            <person name="Chao H."/>
            <person name="Schneider V."/>
            <person name="Ventura M."/>
            <person name="Kronenberg Z."/>
            <person name="Murali S."/>
            <person name="Gordon D."/>
            <person name="Cantsilieris S."/>
            <person name="Munson K."/>
            <person name="Nelson B."/>
            <person name="Raja A."/>
            <person name="Underwood J."/>
            <person name="Diekhans M."/>
            <person name="Fiddes I."/>
            <person name="Haussler D."/>
            <person name="Eichler E."/>
        </authorList>
    </citation>
    <scope>NUCLEOTIDE SEQUENCE [LARGE SCALE GENOMIC DNA]</scope>
    <source>
        <strain evidence="2">Yerkes chimp pedigree #C0471</strain>
    </source>
</reference>
<dbReference type="AlphaFoldDB" id="A0A2J8LCY8"/>
<evidence type="ECO:0000313" key="2">
    <source>
        <dbReference type="EMBL" id="PNI45119.1"/>
    </source>
</evidence>
<comment type="caution">
    <text evidence="2">The sequence shown here is derived from an EMBL/GenBank/DDBJ whole genome shotgun (WGS) entry which is preliminary data.</text>
</comment>
<protein>
    <submittedName>
        <fullName evidence="2">CCDC86 isoform 2</fullName>
    </submittedName>
</protein>
<name>A0A2J8LCY8_PANTR</name>